<dbReference type="GO" id="GO:0016020">
    <property type="term" value="C:membrane"/>
    <property type="evidence" value="ECO:0007669"/>
    <property type="project" value="TreeGrafter"/>
</dbReference>
<evidence type="ECO:0000313" key="3">
    <source>
        <dbReference type="EMBL" id="OIV35892.1"/>
    </source>
</evidence>
<dbReference type="Proteomes" id="UP000243342">
    <property type="component" value="Unassembled WGS sequence"/>
</dbReference>
<dbReference type="Pfam" id="PF00561">
    <property type="entry name" value="Abhydrolase_1"/>
    <property type="match status" value="1"/>
</dbReference>
<name>A0A1J7C2U8_9ACTN</name>
<sequence>MPAPGGGLLRGERTGAGAGRPVVVLLHGAGMDSRLWDGVVPGLAAHHEVVRYDARGLGRSDAPVRPFDDVADLLAVLDHCGLERAALVGLSMGGETALDFALVHPERVAALGLVGASVSGHAWPDDDPEQAAYAAARRAGDAGELARLELSIWASLGRGAPGGALVEAMVAENAERRIVSEHYLTGAAALDAERRLGAIGAPALVVHGDRDHPEIGAIARRLAADLPHARAALIPDADHYLPLRTPERLVALLLEHLAKPA</sequence>
<dbReference type="InterPro" id="IPR000073">
    <property type="entry name" value="AB_hydrolase_1"/>
</dbReference>
<evidence type="ECO:0000313" key="4">
    <source>
        <dbReference type="Proteomes" id="UP000243342"/>
    </source>
</evidence>
<evidence type="ECO:0000259" key="2">
    <source>
        <dbReference type="Pfam" id="PF00561"/>
    </source>
</evidence>
<dbReference type="PRINTS" id="PR00111">
    <property type="entry name" value="ABHYDROLASE"/>
</dbReference>
<dbReference type="AlphaFoldDB" id="A0A1J7C2U8"/>
<reference evidence="3 4" key="1">
    <citation type="submission" date="2016-10" db="EMBL/GenBank/DDBJ databases">
        <title>Genome sequence of Streptomyces gilvigriseus MUSC 26.</title>
        <authorList>
            <person name="Lee L.-H."/>
            <person name="Ser H.-L."/>
        </authorList>
    </citation>
    <scope>NUCLEOTIDE SEQUENCE [LARGE SCALE GENOMIC DNA]</scope>
    <source>
        <strain evidence="3 4">MUSC 26</strain>
    </source>
</reference>
<dbReference type="PANTHER" id="PTHR43798:SF31">
    <property type="entry name" value="AB HYDROLASE SUPERFAMILY PROTEIN YCLE"/>
    <property type="match status" value="1"/>
</dbReference>
<dbReference type="EMBL" id="MLCF01000127">
    <property type="protein sequence ID" value="OIV35892.1"/>
    <property type="molecule type" value="Genomic_DNA"/>
</dbReference>
<accession>A0A1J7C2U8</accession>
<comment type="caution">
    <text evidence="3">The sequence shown here is derived from an EMBL/GenBank/DDBJ whole genome shotgun (WGS) entry which is preliminary data.</text>
</comment>
<organism evidence="3 4">
    <name type="scientific">Mangrovactinospora gilvigrisea</name>
    <dbReference type="NCBI Taxonomy" id="1428644"/>
    <lineage>
        <taxon>Bacteria</taxon>
        <taxon>Bacillati</taxon>
        <taxon>Actinomycetota</taxon>
        <taxon>Actinomycetes</taxon>
        <taxon>Kitasatosporales</taxon>
        <taxon>Streptomycetaceae</taxon>
        <taxon>Mangrovactinospora</taxon>
    </lineage>
</organism>
<keyword evidence="1" id="KW-0378">Hydrolase</keyword>
<dbReference type="InterPro" id="IPR050266">
    <property type="entry name" value="AB_hydrolase_sf"/>
</dbReference>
<dbReference type="STRING" id="1428644.BIV57_19215"/>
<evidence type="ECO:0000256" key="1">
    <source>
        <dbReference type="ARBA" id="ARBA00022801"/>
    </source>
</evidence>
<feature type="domain" description="AB hydrolase-1" evidence="2">
    <location>
        <begin position="21"/>
        <end position="149"/>
    </location>
</feature>
<keyword evidence="4" id="KW-1185">Reference proteome</keyword>
<dbReference type="Gene3D" id="3.40.50.1820">
    <property type="entry name" value="alpha/beta hydrolase"/>
    <property type="match status" value="1"/>
</dbReference>
<protein>
    <recommendedName>
        <fullName evidence="2">AB hydrolase-1 domain-containing protein</fullName>
    </recommendedName>
</protein>
<dbReference type="PANTHER" id="PTHR43798">
    <property type="entry name" value="MONOACYLGLYCEROL LIPASE"/>
    <property type="match status" value="1"/>
</dbReference>
<dbReference type="SUPFAM" id="SSF53474">
    <property type="entry name" value="alpha/beta-Hydrolases"/>
    <property type="match status" value="1"/>
</dbReference>
<dbReference type="InterPro" id="IPR029058">
    <property type="entry name" value="AB_hydrolase_fold"/>
</dbReference>
<dbReference type="GO" id="GO:0016787">
    <property type="term" value="F:hydrolase activity"/>
    <property type="evidence" value="ECO:0007669"/>
    <property type="project" value="UniProtKB-KW"/>
</dbReference>
<gene>
    <name evidence="3" type="ORF">BIV57_19215</name>
</gene>
<proteinExistence type="predicted"/>